<evidence type="ECO:0000259" key="1">
    <source>
        <dbReference type="PROSITE" id="PS51832"/>
    </source>
</evidence>
<dbReference type="PROSITE" id="PS51832">
    <property type="entry name" value="HD_GYP"/>
    <property type="match status" value="1"/>
</dbReference>
<dbReference type="PANTHER" id="PTHR43155">
    <property type="entry name" value="CYCLIC DI-GMP PHOSPHODIESTERASE PA4108-RELATED"/>
    <property type="match status" value="1"/>
</dbReference>
<accession>A0A917UN13</accession>
<gene>
    <name evidence="2" type="ORF">GCM10008939_12890</name>
</gene>
<evidence type="ECO:0000313" key="3">
    <source>
        <dbReference type="Proteomes" id="UP000635726"/>
    </source>
</evidence>
<evidence type="ECO:0000313" key="2">
    <source>
        <dbReference type="EMBL" id="GGJ69914.1"/>
    </source>
</evidence>
<sequence>MKVILPGDSHAGPFRTEDHTSVLDAQLRQYALEIGTLYRRSEQQRSELEAATLAVVNAFIIALGAHDPYTRDHTSRVQHLALATARLLDFDDGRLEDVRLGSVLHDIGKISVSDSILRKPARLSEQEYEDIRRHPSVGWLMIESFPALQGARNYVLYHHERWDGSGYPHGLKGDAIPIEGRLLAVVDAYDAMTSDRSYRPGRPPAEAVQELLRVSGTQLDPQVVQAFIAALRRETPPG</sequence>
<protein>
    <recommendedName>
        <fullName evidence="1">HD-GYP domain-containing protein</fullName>
    </recommendedName>
</protein>
<feature type="domain" description="HD-GYP" evidence="1">
    <location>
        <begin position="48"/>
        <end position="238"/>
    </location>
</feature>
<dbReference type="Pfam" id="PF13487">
    <property type="entry name" value="HD_5"/>
    <property type="match status" value="1"/>
</dbReference>
<reference evidence="2" key="2">
    <citation type="submission" date="2020-09" db="EMBL/GenBank/DDBJ databases">
        <authorList>
            <person name="Sun Q."/>
            <person name="Ohkuma M."/>
        </authorList>
    </citation>
    <scope>NUCLEOTIDE SEQUENCE</scope>
    <source>
        <strain evidence="2">JCM 14371</strain>
    </source>
</reference>
<dbReference type="Gene3D" id="1.10.3210.10">
    <property type="entry name" value="Hypothetical protein af1432"/>
    <property type="match status" value="1"/>
</dbReference>
<dbReference type="InterPro" id="IPR003607">
    <property type="entry name" value="HD/PDEase_dom"/>
</dbReference>
<dbReference type="InterPro" id="IPR037522">
    <property type="entry name" value="HD_GYP_dom"/>
</dbReference>
<dbReference type="CDD" id="cd00077">
    <property type="entry name" value="HDc"/>
    <property type="match status" value="1"/>
</dbReference>
<dbReference type="SMART" id="SM00471">
    <property type="entry name" value="HDc"/>
    <property type="match status" value="1"/>
</dbReference>
<dbReference type="Proteomes" id="UP000635726">
    <property type="component" value="Unassembled WGS sequence"/>
</dbReference>
<organism evidence="2 3">
    <name type="scientific">Deinococcus aquiradiocola</name>
    <dbReference type="NCBI Taxonomy" id="393059"/>
    <lineage>
        <taxon>Bacteria</taxon>
        <taxon>Thermotogati</taxon>
        <taxon>Deinococcota</taxon>
        <taxon>Deinococci</taxon>
        <taxon>Deinococcales</taxon>
        <taxon>Deinococcaceae</taxon>
        <taxon>Deinococcus</taxon>
    </lineage>
</organism>
<name>A0A917UN13_9DEIO</name>
<dbReference type="SUPFAM" id="SSF109604">
    <property type="entry name" value="HD-domain/PDEase-like"/>
    <property type="match status" value="1"/>
</dbReference>
<comment type="caution">
    <text evidence="2">The sequence shown here is derived from an EMBL/GenBank/DDBJ whole genome shotgun (WGS) entry which is preliminary data.</text>
</comment>
<dbReference type="EMBL" id="BMOE01000003">
    <property type="protein sequence ID" value="GGJ69914.1"/>
    <property type="molecule type" value="Genomic_DNA"/>
</dbReference>
<dbReference type="RefSeq" id="WP_188961452.1">
    <property type="nucleotide sequence ID" value="NZ_BMOE01000003.1"/>
</dbReference>
<proteinExistence type="predicted"/>
<keyword evidence="3" id="KW-1185">Reference proteome</keyword>
<dbReference type="PANTHER" id="PTHR43155:SF2">
    <property type="entry name" value="CYCLIC DI-GMP PHOSPHODIESTERASE PA4108"/>
    <property type="match status" value="1"/>
</dbReference>
<reference evidence="2" key="1">
    <citation type="journal article" date="2014" name="Int. J. Syst. Evol. Microbiol.">
        <title>Complete genome sequence of Corynebacterium casei LMG S-19264T (=DSM 44701T), isolated from a smear-ripened cheese.</title>
        <authorList>
            <consortium name="US DOE Joint Genome Institute (JGI-PGF)"/>
            <person name="Walter F."/>
            <person name="Albersmeier A."/>
            <person name="Kalinowski J."/>
            <person name="Ruckert C."/>
        </authorList>
    </citation>
    <scope>NUCLEOTIDE SEQUENCE</scope>
    <source>
        <strain evidence="2">JCM 14371</strain>
    </source>
</reference>
<dbReference type="AlphaFoldDB" id="A0A917UN13"/>